<keyword evidence="9" id="KW-1185">Reference proteome</keyword>
<dbReference type="PANTHER" id="PTHR10394">
    <property type="entry name" value="40S RIBOSOMAL PROTEIN S8"/>
    <property type="match status" value="1"/>
</dbReference>
<evidence type="ECO:0000256" key="5">
    <source>
        <dbReference type="ARBA" id="ARBA00035409"/>
    </source>
</evidence>
<reference evidence="8" key="1">
    <citation type="submission" date="2022-08" db="UniProtKB">
        <authorList>
            <consortium name="EnsemblMetazoa"/>
        </authorList>
    </citation>
    <scope>IDENTIFICATION</scope>
    <source>
        <strain evidence="8">05x7-T-G4-1.051#20</strain>
    </source>
</reference>
<accession>A0A8W8NAP4</accession>
<protein>
    <recommendedName>
        <fullName evidence="4">Small ribosomal subunit protein eS8</fullName>
    </recommendedName>
    <alternativeName>
        <fullName evidence="5">40S ribosomal protein S8</fullName>
    </alternativeName>
</protein>
<evidence type="ECO:0000256" key="2">
    <source>
        <dbReference type="ARBA" id="ARBA00022980"/>
    </source>
</evidence>
<evidence type="ECO:0000256" key="1">
    <source>
        <dbReference type="ARBA" id="ARBA00005257"/>
    </source>
</evidence>
<keyword evidence="3" id="KW-0687">Ribonucleoprotein</keyword>
<evidence type="ECO:0000256" key="4">
    <source>
        <dbReference type="ARBA" id="ARBA00035277"/>
    </source>
</evidence>
<evidence type="ECO:0000256" key="3">
    <source>
        <dbReference type="ARBA" id="ARBA00023274"/>
    </source>
</evidence>
<evidence type="ECO:0000313" key="8">
    <source>
        <dbReference type="EnsemblMetazoa" id="G5375.4:cds"/>
    </source>
</evidence>
<comment type="similarity">
    <text evidence="1">Belongs to the eukaryotic ribosomal protein eS8 family.</text>
</comment>
<evidence type="ECO:0000256" key="6">
    <source>
        <dbReference type="SAM" id="Coils"/>
    </source>
</evidence>
<dbReference type="InterPro" id="IPR018283">
    <property type="entry name" value="Ribosomal_eS8_CS"/>
</dbReference>
<evidence type="ECO:0000256" key="7">
    <source>
        <dbReference type="SAM" id="MobiDB-lite"/>
    </source>
</evidence>
<dbReference type="Pfam" id="PF01201">
    <property type="entry name" value="Ribosomal_S8e"/>
    <property type="match status" value="2"/>
</dbReference>
<organism evidence="8 9">
    <name type="scientific">Magallana gigas</name>
    <name type="common">Pacific oyster</name>
    <name type="synonym">Crassostrea gigas</name>
    <dbReference type="NCBI Taxonomy" id="29159"/>
    <lineage>
        <taxon>Eukaryota</taxon>
        <taxon>Metazoa</taxon>
        <taxon>Spiralia</taxon>
        <taxon>Lophotrochozoa</taxon>
        <taxon>Mollusca</taxon>
        <taxon>Bivalvia</taxon>
        <taxon>Autobranchia</taxon>
        <taxon>Pteriomorphia</taxon>
        <taxon>Ostreida</taxon>
        <taxon>Ostreoidea</taxon>
        <taxon>Ostreidae</taxon>
        <taxon>Magallana</taxon>
    </lineage>
</organism>
<proteinExistence type="inferred from homology"/>
<dbReference type="GO" id="GO:0005840">
    <property type="term" value="C:ribosome"/>
    <property type="evidence" value="ECO:0007669"/>
    <property type="project" value="UniProtKB-KW"/>
</dbReference>
<dbReference type="PROSITE" id="PS01193">
    <property type="entry name" value="RIBOSOMAL_S8E"/>
    <property type="match status" value="1"/>
</dbReference>
<dbReference type="Gene3D" id="3.10.290.70">
    <property type="match status" value="1"/>
</dbReference>
<dbReference type="InterPro" id="IPR022309">
    <property type="entry name" value="Ribosomal_Se8/biogenesis_NSA2"/>
</dbReference>
<keyword evidence="6" id="KW-0175">Coiled coil</keyword>
<dbReference type="GO" id="GO:0003735">
    <property type="term" value="F:structural constituent of ribosome"/>
    <property type="evidence" value="ECO:0007669"/>
    <property type="project" value="InterPro"/>
</dbReference>
<dbReference type="InterPro" id="IPR001047">
    <property type="entry name" value="Ribosomal_eS8"/>
</dbReference>
<sequence>IMGISRDKWHKRRKTGGRMTQIRKKRKFELGRPAANTKPLGRKAGVKLAEKEEAVLKKLESASKKTKRKYAEREKLAKVEHALDDQFSAGRVLAKVASRPGQCGRCDGYILEGKELEFYQRKLKTKKGK</sequence>
<evidence type="ECO:0000313" key="9">
    <source>
        <dbReference type="Proteomes" id="UP000005408"/>
    </source>
</evidence>
<dbReference type="Proteomes" id="UP000005408">
    <property type="component" value="Unassembled WGS sequence"/>
</dbReference>
<keyword evidence="2" id="KW-0689">Ribosomal protein</keyword>
<dbReference type="GO" id="GO:1990904">
    <property type="term" value="C:ribonucleoprotein complex"/>
    <property type="evidence" value="ECO:0007669"/>
    <property type="project" value="UniProtKB-KW"/>
</dbReference>
<feature type="coiled-coil region" evidence="6">
    <location>
        <begin position="49"/>
        <end position="76"/>
    </location>
</feature>
<feature type="region of interest" description="Disordered" evidence="7">
    <location>
        <begin position="1"/>
        <end position="21"/>
    </location>
</feature>
<name>A0A8W8NAP4_MAGGI</name>
<dbReference type="EnsemblMetazoa" id="G5375.4">
    <property type="protein sequence ID" value="G5375.4:cds"/>
    <property type="gene ID" value="G5375"/>
</dbReference>
<dbReference type="AlphaFoldDB" id="A0A8W8NAP4"/>
<dbReference type="GO" id="GO:0006412">
    <property type="term" value="P:translation"/>
    <property type="evidence" value="ECO:0007669"/>
    <property type="project" value="InterPro"/>
</dbReference>
<feature type="compositionally biased region" description="Basic residues" evidence="7">
    <location>
        <begin position="8"/>
        <end position="21"/>
    </location>
</feature>